<accession>A0A0M3HNH1</accession>
<evidence type="ECO:0000313" key="2">
    <source>
        <dbReference type="WBParaSite" id="ALUE_0000323101-mRNA-1"/>
    </source>
</evidence>
<dbReference type="AlphaFoldDB" id="A0A0M3HNH1"/>
<name>A0A0M3HNH1_ASCLU</name>
<protein>
    <submittedName>
        <fullName evidence="2">Uncharacterized protein</fullName>
    </submittedName>
</protein>
<reference evidence="2" key="1">
    <citation type="submission" date="2017-02" db="UniProtKB">
        <authorList>
            <consortium name="WormBaseParasite"/>
        </authorList>
    </citation>
    <scope>IDENTIFICATION</scope>
</reference>
<evidence type="ECO:0000313" key="1">
    <source>
        <dbReference type="Proteomes" id="UP000036681"/>
    </source>
</evidence>
<dbReference type="WBParaSite" id="ALUE_0000323101-mRNA-1">
    <property type="protein sequence ID" value="ALUE_0000323101-mRNA-1"/>
    <property type="gene ID" value="ALUE_0000323101"/>
</dbReference>
<proteinExistence type="predicted"/>
<keyword evidence="1" id="KW-1185">Reference proteome</keyword>
<sequence length="170" mass="18880">MTLEIQPTVCKIGVIDVFNFRDDLADQPGRFMVALILSAIGVMERMILGNWLDFWLNFDGLLYLGVQFGFMIEVVGVPSKISSFGTWRDGSAGTLNPDRCWNERRRLGEGKSPELDRKPPSDEVDDVCGLEKLPFLSDIPADALERSLTANGPPTLFATVESVLQNLVFV</sequence>
<dbReference type="Proteomes" id="UP000036681">
    <property type="component" value="Unplaced"/>
</dbReference>
<organism evidence="1 2">
    <name type="scientific">Ascaris lumbricoides</name>
    <name type="common">Giant roundworm</name>
    <dbReference type="NCBI Taxonomy" id="6252"/>
    <lineage>
        <taxon>Eukaryota</taxon>
        <taxon>Metazoa</taxon>
        <taxon>Ecdysozoa</taxon>
        <taxon>Nematoda</taxon>
        <taxon>Chromadorea</taxon>
        <taxon>Rhabditida</taxon>
        <taxon>Spirurina</taxon>
        <taxon>Ascaridomorpha</taxon>
        <taxon>Ascaridoidea</taxon>
        <taxon>Ascarididae</taxon>
        <taxon>Ascaris</taxon>
    </lineage>
</organism>